<accession>A0A0W0VSG9</accession>
<name>A0A0W0VSG9_9GAMM</name>
<reference evidence="2 3" key="1">
    <citation type="submission" date="2015-11" db="EMBL/GenBank/DDBJ databases">
        <title>Genomic analysis of 38 Legionella species identifies large and diverse effector repertoires.</title>
        <authorList>
            <person name="Burstein D."/>
            <person name="Amaro F."/>
            <person name="Zusman T."/>
            <person name="Lifshitz Z."/>
            <person name="Cohen O."/>
            <person name="Gilbert J.A."/>
            <person name="Pupko T."/>
            <person name="Shuman H.A."/>
            <person name="Segal G."/>
        </authorList>
    </citation>
    <scope>NUCLEOTIDE SEQUENCE [LARGE SCALE GENOMIC DNA]</scope>
    <source>
        <strain evidence="2 3">ATCC 49505</strain>
    </source>
</reference>
<keyword evidence="1" id="KW-0732">Signal</keyword>
<protein>
    <recommendedName>
        <fullName evidence="4">Outer membrane protein assembly factor BamC</fullName>
    </recommendedName>
</protein>
<feature type="chain" id="PRO_5006915091" description="Outer membrane protein assembly factor BamC" evidence="1">
    <location>
        <begin position="22"/>
        <end position="71"/>
    </location>
</feature>
<evidence type="ECO:0000256" key="1">
    <source>
        <dbReference type="SAM" id="SignalP"/>
    </source>
</evidence>
<dbReference type="EMBL" id="LNYK01000003">
    <property type="protein sequence ID" value="KTD22975.1"/>
    <property type="molecule type" value="Genomic_DNA"/>
</dbReference>
<dbReference type="PATRIC" id="fig|45068.5.peg.386"/>
<evidence type="ECO:0000313" key="2">
    <source>
        <dbReference type="EMBL" id="KTD22975.1"/>
    </source>
</evidence>
<evidence type="ECO:0000313" key="3">
    <source>
        <dbReference type="Proteomes" id="UP000054997"/>
    </source>
</evidence>
<proteinExistence type="predicted"/>
<dbReference type="AlphaFoldDB" id="A0A0W0VSG9"/>
<dbReference type="Proteomes" id="UP000054997">
    <property type="component" value="Unassembled WGS sequence"/>
</dbReference>
<sequence>MKKMIAAGCLASLLASCSSYYTSNGENVYLRSGNGPDLIVPPPLTDTNISYFYNLPAQRQNPQVNIEPPQG</sequence>
<evidence type="ECO:0008006" key="4">
    <source>
        <dbReference type="Google" id="ProtNLM"/>
    </source>
</evidence>
<comment type="caution">
    <text evidence="2">The sequence shown here is derived from an EMBL/GenBank/DDBJ whole genome shotgun (WGS) entry which is preliminary data.</text>
</comment>
<organism evidence="2 3">
    <name type="scientific">Legionella londiniensis</name>
    <dbReference type="NCBI Taxonomy" id="45068"/>
    <lineage>
        <taxon>Bacteria</taxon>
        <taxon>Pseudomonadati</taxon>
        <taxon>Pseudomonadota</taxon>
        <taxon>Gammaproteobacteria</taxon>
        <taxon>Legionellales</taxon>
        <taxon>Legionellaceae</taxon>
        <taxon>Legionella</taxon>
    </lineage>
</organism>
<feature type="signal peptide" evidence="1">
    <location>
        <begin position="1"/>
        <end position="21"/>
    </location>
</feature>
<dbReference type="PROSITE" id="PS51257">
    <property type="entry name" value="PROKAR_LIPOPROTEIN"/>
    <property type="match status" value="1"/>
</dbReference>
<gene>
    <name evidence="2" type="ORF">Llon_0365</name>
</gene>
<dbReference type="STRING" id="45068.Llon_0365"/>
<keyword evidence="3" id="KW-1185">Reference proteome</keyword>